<dbReference type="KEGG" id="sata:C5746_28745"/>
<evidence type="ECO:0000256" key="1">
    <source>
        <dbReference type="ARBA" id="ARBA00022737"/>
    </source>
</evidence>
<feature type="repeat" description="ANK" evidence="3">
    <location>
        <begin position="66"/>
        <end position="98"/>
    </location>
</feature>
<dbReference type="PRINTS" id="PR01415">
    <property type="entry name" value="ANKYRIN"/>
</dbReference>
<dbReference type="SUPFAM" id="SSF48403">
    <property type="entry name" value="Ankyrin repeat"/>
    <property type="match status" value="1"/>
</dbReference>
<organism evidence="4 5">
    <name type="scientific">Streptomyces atratus</name>
    <dbReference type="NCBI Taxonomy" id="1893"/>
    <lineage>
        <taxon>Bacteria</taxon>
        <taxon>Bacillati</taxon>
        <taxon>Actinomycetota</taxon>
        <taxon>Actinomycetes</taxon>
        <taxon>Kitasatosporales</taxon>
        <taxon>Streptomycetaceae</taxon>
        <taxon>Streptomyces</taxon>
    </lineage>
</organism>
<dbReference type="InterPro" id="IPR036770">
    <property type="entry name" value="Ankyrin_rpt-contain_sf"/>
</dbReference>
<dbReference type="InterPro" id="IPR002110">
    <property type="entry name" value="Ankyrin_rpt"/>
</dbReference>
<name>A0A2Z5JJ47_STRAR</name>
<dbReference type="PROSITE" id="PS50297">
    <property type="entry name" value="ANK_REP_REGION"/>
    <property type="match status" value="3"/>
</dbReference>
<dbReference type="RefSeq" id="WP_114246731.1">
    <property type="nucleotide sequence ID" value="NZ_CP027306.1"/>
</dbReference>
<feature type="repeat" description="ANK" evidence="3">
    <location>
        <begin position="100"/>
        <end position="132"/>
    </location>
</feature>
<proteinExistence type="predicted"/>
<evidence type="ECO:0000256" key="2">
    <source>
        <dbReference type="ARBA" id="ARBA00023043"/>
    </source>
</evidence>
<feature type="repeat" description="ANK" evidence="3">
    <location>
        <begin position="32"/>
        <end position="64"/>
    </location>
</feature>
<dbReference type="SMART" id="SM00248">
    <property type="entry name" value="ANK"/>
    <property type="match status" value="3"/>
</dbReference>
<dbReference type="Pfam" id="PF12796">
    <property type="entry name" value="Ank_2"/>
    <property type="match status" value="1"/>
</dbReference>
<accession>A0A2Z5JJ47</accession>
<reference evidence="4 5" key="1">
    <citation type="journal article" date="2018" name="Front. Microbiol.">
        <title>Genome Sequencing of Streptomyces atratus SCSIOZH16 and Activation Production of Nocardamine via Metabolic Engineering.</title>
        <authorList>
            <person name="Li Y."/>
            <person name="Zhang C."/>
            <person name="Liu C."/>
            <person name="Ju J."/>
            <person name="Ma J."/>
        </authorList>
    </citation>
    <scope>NUCLEOTIDE SEQUENCE [LARGE SCALE GENOMIC DNA]</scope>
    <source>
        <strain evidence="4 5">SCSIO_ZH16</strain>
    </source>
</reference>
<evidence type="ECO:0000256" key="3">
    <source>
        <dbReference type="PROSITE-ProRule" id="PRU00023"/>
    </source>
</evidence>
<dbReference type="Pfam" id="PF13637">
    <property type="entry name" value="Ank_4"/>
    <property type="match status" value="1"/>
</dbReference>
<sequence length="312" mass="33963">MTLLRASSSGDTESVRKLVQTQSDVDVRARETGRTPLLEAVISGHLDTVAVLLAASADIEARDTAVGFTPLGWAAAQGKTHLVRVLLAHGADVDSANGDLGRTPLMLASQQGHADAVRILLEHNARVAVTDSSGQNALSLYRESNGNDGAPHVHRQLIEAGAVLPPSVPEPPALPWPSVAHAQVAYDDPVAVIRGFILRMAKWEQDALADRARDLNALCAERDVLASAYLSVRPRTYRPHSIGTPTEVDERETLHSVHYPKPNRCELLVRDPLGHPFRSERLYTAVKKHGEWRLDTLKTRTLGTANWSRALL</sequence>
<gene>
    <name evidence="4" type="ORF">C5746_28745</name>
</gene>
<keyword evidence="1" id="KW-0677">Repeat</keyword>
<dbReference type="Gene3D" id="1.25.40.20">
    <property type="entry name" value="Ankyrin repeat-containing domain"/>
    <property type="match status" value="1"/>
</dbReference>
<dbReference type="GeneID" id="95522392"/>
<evidence type="ECO:0000313" key="5">
    <source>
        <dbReference type="Proteomes" id="UP000252698"/>
    </source>
</evidence>
<dbReference type="AlphaFoldDB" id="A0A2Z5JJ47"/>
<dbReference type="EMBL" id="CP027306">
    <property type="protein sequence ID" value="AXE80279.1"/>
    <property type="molecule type" value="Genomic_DNA"/>
</dbReference>
<keyword evidence="2 3" id="KW-0040">ANK repeat</keyword>
<dbReference type="PANTHER" id="PTHR24171">
    <property type="entry name" value="ANKYRIN REPEAT DOMAIN-CONTAINING PROTEIN 39-RELATED"/>
    <property type="match status" value="1"/>
</dbReference>
<dbReference type="PROSITE" id="PS50088">
    <property type="entry name" value="ANK_REPEAT"/>
    <property type="match status" value="3"/>
</dbReference>
<dbReference type="Proteomes" id="UP000252698">
    <property type="component" value="Chromosome"/>
</dbReference>
<protein>
    <submittedName>
        <fullName evidence="4">Uncharacterized protein</fullName>
    </submittedName>
</protein>
<evidence type="ECO:0000313" key="4">
    <source>
        <dbReference type="EMBL" id="AXE80279.1"/>
    </source>
</evidence>
<dbReference type="PANTHER" id="PTHR24171:SF10">
    <property type="entry name" value="ANKYRIN REPEAT DOMAIN-CONTAINING PROTEIN 29-LIKE"/>
    <property type="match status" value="1"/>
</dbReference>